<dbReference type="OrthoDB" id="4350193at2"/>
<evidence type="ECO:0000313" key="3">
    <source>
        <dbReference type="Proteomes" id="UP000239485"/>
    </source>
</evidence>
<keyword evidence="1" id="KW-0732">Signal</keyword>
<evidence type="ECO:0000256" key="1">
    <source>
        <dbReference type="SAM" id="SignalP"/>
    </source>
</evidence>
<protein>
    <recommendedName>
        <fullName evidence="4">Lipoprotein LprG</fullName>
    </recommendedName>
</protein>
<feature type="signal peptide" evidence="1">
    <location>
        <begin position="1"/>
        <end position="33"/>
    </location>
</feature>
<evidence type="ECO:0000313" key="2">
    <source>
        <dbReference type="EMBL" id="PPK94708.1"/>
    </source>
</evidence>
<feature type="chain" id="PRO_5039290094" description="Lipoprotein LprG" evidence="1">
    <location>
        <begin position="34"/>
        <end position="290"/>
    </location>
</feature>
<dbReference type="Gene3D" id="2.50.20.20">
    <property type="match status" value="1"/>
</dbReference>
<evidence type="ECO:0008006" key="4">
    <source>
        <dbReference type="Google" id="ProtNLM"/>
    </source>
</evidence>
<dbReference type="Pfam" id="PF20316">
    <property type="entry name" value="DUF6612"/>
    <property type="match status" value="1"/>
</dbReference>
<dbReference type="SUPFAM" id="SSF89392">
    <property type="entry name" value="Prokaryotic lipoproteins and lipoprotein localization factors"/>
    <property type="match status" value="1"/>
</dbReference>
<dbReference type="InterPro" id="IPR046720">
    <property type="entry name" value="DUF6612"/>
</dbReference>
<dbReference type="EMBL" id="PTJD01000007">
    <property type="protein sequence ID" value="PPK94708.1"/>
    <property type="molecule type" value="Genomic_DNA"/>
</dbReference>
<dbReference type="AlphaFoldDB" id="A0A2S6IKH8"/>
<keyword evidence="3" id="KW-1185">Reference proteome</keyword>
<name>A0A2S6IKH8_9ACTN</name>
<reference evidence="2 3" key="1">
    <citation type="submission" date="2018-02" db="EMBL/GenBank/DDBJ databases">
        <title>Genomic Encyclopedia of Archaeal and Bacterial Type Strains, Phase II (KMG-II): from individual species to whole genera.</title>
        <authorList>
            <person name="Goeker M."/>
        </authorList>
    </citation>
    <scope>NUCLEOTIDE SEQUENCE [LARGE SCALE GENOMIC DNA]</scope>
    <source>
        <strain evidence="2 3">DSM 22857</strain>
    </source>
</reference>
<comment type="caution">
    <text evidence="2">The sequence shown here is derived from an EMBL/GenBank/DDBJ whole genome shotgun (WGS) entry which is preliminary data.</text>
</comment>
<gene>
    <name evidence="2" type="ORF">CLV92_107211</name>
</gene>
<dbReference type="Proteomes" id="UP000239485">
    <property type="component" value="Unassembled WGS sequence"/>
</dbReference>
<sequence>MGTSTAVPARRTRRRAAGVLVAGAATLTLGLTACTGSDSDGYAQSTERTPLQVVNASFEKSSQAQSGKFAMSVEFSGEGEGESGNVQAEGAFDGAAEAVEMRMTVDAPGAEGLAPVLRIVGGQLYVSGVPGVEPQQWMQVPLEHADAMGMDTSQLDPTAQLEQLRAVSEDVEEIGTATVRGVEAHGYAGVIDMQKALEIATSPEEKAEAQEALDEAGLQKVPFELYVDSEDRPVRMVVSMDVAEGEQKASAKVRVDYFDWGTPVSIAAPAPDSVVQAPAGLHEGADTPAA</sequence>
<dbReference type="RefSeq" id="WP_104433003.1">
    <property type="nucleotide sequence ID" value="NZ_PTJD01000007.1"/>
</dbReference>
<organism evidence="2 3">
    <name type="scientific">Kineococcus xinjiangensis</name>
    <dbReference type="NCBI Taxonomy" id="512762"/>
    <lineage>
        <taxon>Bacteria</taxon>
        <taxon>Bacillati</taxon>
        <taxon>Actinomycetota</taxon>
        <taxon>Actinomycetes</taxon>
        <taxon>Kineosporiales</taxon>
        <taxon>Kineosporiaceae</taxon>
        <taxon>Kineococcus</taxon>
    </lineage>
</organism>
<dbReference type="InterPro" id="IPR029046">
    <property type="entry name" value="LolA/LolB/LppX"/>
</dbReference>
<proteinExistence type="predicted"/>
<accession>A0A2S6IKH8</accession>